<evidence type="ECO:0000313" key="2">
    <source>
        <dbReference type="EMBL" id="PSH57288.1"/>
    </source>
</evidence>
<keyword evidence="3" id="KW-1185">Reference proteome</keyword>
<dbReference type="Proteomes" id="UP000241158">
    <property type="component" value="Unassembled WGS sequence"/>
</dbReference>
<dbReference type="Pfam" id="PF00106">
    <property type="entry name" value="adh_short"/>
    <property type="match status" value="1"/>
</dbReference>
<comment type="caution">
    <text evidence="2">The sequence shown here is derived from an EMBL/GenBank/DDBJ whole genome shotgun (WGS) entry which is preliminary data.</text>
</comment>
<proteinExistence type="predicted"/>
<protein>
    <submittedName>
        <fullName evidence="2">Short-chain dehydrogenase</fullName>
    </submittedName>
</protein>
<accession>A0A2P7AST8</accession>
<organism evidence="2 3">
    <name type="scientific">Phyllobacterium endophyticum</name>
    <dbReference type="NCBI Taxonomy" id="1149773"/>
    <lineage>
        <taxon>Bacteria</taxon>
        <taxon>Pseudomonadati</taxon>
        <taxon>Pseudomonadota</taxon>
        <taxon>Alphaproteobacteria</taxon>
        <taxon>Hyphomicrobiales</taxon>
        <taxon>Phyllobacteriaceae</taxon>
        <taxon>Phyllobacterium</taxon>
    </lineage>
</organism>
<dbReference type="PANTHER" id="PTHR43157:SF31">
    <property type="entry name" value="PHOSPHATIDYLINOSITOL-GLYCAN BIOSYNTHESIS CLASS F PROTEIN"/>
    <property type="match status" value="1"/>
</dbReference>
<evidence type="ECO:0000313" key="3">
    <source>
        <dbReference type="Proteomes" id="UP000241158"/>
    </source>
</evidence>
<dbReference type="PANTHER" id="PTHR43157">
    <property type="entry name" value="PHOSPHATIDYLINOSITOL-GLYCAN BIOSYNTHESIS CLASS F PROTEIN-RELATED"/>
    <property type="match status" value="1"/>
</dbReference>
<dbReference type="EMBL" id="PGGN01000003">
    <property type="protein sequence ID" value="PSH57288.1"/>
    <property type="molecule type" value="Genomic_DNA"/>
</dbReference>
<dbReference type="AlphaFoldDB" id="A0A2P7AST8"/>
<dbReference type="Gene3D" id="3.40.50.720">
    <property type="entry name" value="NAD(P)-binding Rossmann-like Domain"/>
    <property type="match status" value="1"/>
</dbReference>
<gene>
    <name evidence="2" type="ORF">CU100_17475</name>
</gene>
<name>A0A2P7AST8_9HYPH</name>
<dbReference type="GO" id="GO:0016491">
    <property type="term" value="F:oxidoreductase activity"/>
    <property type="evidence" value="ECO:0007669"/>
    <property type="project" value="UniProtKB-KW"/>
</dbReference>
<dbReference type="InterPro" id="IPR036291">
    <property type="entry name" value="NAD(P)-bd_dom_sf"/>
</dbReference>
<dbReference type="PRINTS" id="PR00081">
    <property type="entry name" value="GDHRDH"/>
</dbReference>
<evidence type="ECO:0000256" key="1">
    <source>
        <dbReference type="ARBA" id="ARBA00023002"/>
    </source>
</evidence>
<keyword evidence="1" id="KW-0560">Oxidoreductase</keyword>
<dbReference type="PROSITE" id="PS51318">
    <property type="entry name" value="TAT"/>
    <property type="match status" value="1"/>
</dbReference>
<reference evidence="3" key="1">
    <citation type="submission" date="2017-11" db="EMBL/GenBank/DDBJ databases">
        <authorList>
            <person name="Kuznetsova I."/>
            <person name="Sazanova A."/>
            <person name="Chirak E."/>
            <person name="Safronova V."/>
            <person name="Willems A."/>
        </authorList>
    </citation>
    <scope>NUCLEOTIDE SEQUENCE [LARGE SCALE GENOMIC DNA]</scope>
    <source>
        <strain evidence="3">PEPV15</strain>
    </source>
</reference>
<dbReference type="OrthoDB" id="109589at2"/>
<sequence length="369" mass="38639">MTDHKKLSAFSRATASVLIDRRRFLALSATASFAAAIGTGAEAQVSANKSVAPGWSAVDIPSQAGRTIVITGGNGVPVTIPTGTFPPSGIYSGLGYQDALALAGKGANVIIASRNADKGREAISLIKAQHPGANVRFEPLDLSDLASVTAFSERLRTQVDRVDTLINNAATAGTPERKVNGAGQELCWAINTVGHFSLTAHLLPLLRKGESPRVVFLSSGAARRAKDFEDLQTEKDYTPLKAYALSKAAILVLARDLNQRSTEAGWGVHVTATHPGTAKTFLIPSGPGPDSDFGRSLTSHPERFKPSELGALSTLFAATDPAAQAGAYYGPVNDQGEVGISEDHAAAISSKLAPQLHEELAKTTGQSFF</sequence>
<dbReference type="SUPFAM" id="SSF51735">
    <property type="entry name" value="NAD(P)-binding Rossmann-fold domains"/>
    <property type="match status" value="1"/>
</dbReference>
<dbReference type="InterPro" id="IPR006311">
    <property type="entry name" value="TAT_signal"/>
</dbReference>
<dbReference type="InterPro" id="IPR002347">
    <property type="entry name" value="SDR_fam"/>
</dbReference>